<name>A0ACC1XPN8_MELAZ</name>
<reference evidence="1 2" key="1">
    <citation type="journal article" date="2023" name="Science">
        <title>Complex scaffold remodeling in plant triterpene biosynthesis.</title>
        <authorList>
            <person name="De La Pena R."/>
            <person name="Hodgson H."/>
            <person name="Liu J.C."/>
            <person name="Stephenson M.J."/>
            <person name="Martin A.C."/>
            <person name="Owen C."/>
            <person name="Harkess A."/>
            <person name="Leebens-Mack J."/>
            <person name="Jimenez L.E."/>
            <person name="Osbourn A."/>
            <person name="Sattely E.S."/>
        </authorList>
    </citation>
    <scope>NUCLEOTIDE SEQUENCE [LARGE SCALE GENOMIC DNA]</scope>
    <source>
        <strain evidence="2">cv. JPN11</strain>
        <tissue evidence="1">Leaf</tissue>
    </source>
</reference>
<dbReference type="EMBL" id="CM051401">
    <property type="protein sequence ID" value="KAJ4712883.1"/>
    <property type="molecule type" value="Genomic_DNA"/>
</dbReference>
<proteinExistence type="predicted"/>
<evidence type="ECO:0000313" key="1">
    <source>
        <dbReference type="EMBL" id="KAJ4712883.1"/>
    </source>
</evidence>
<sequence length="150" mass="16996">MMLAGIPISVIVILLVAAILVLKYSLLSSPFFLFSLFNIIIFAIMVASYRPYTYEVDELFPFFCGSDELGVDTHDNIKEYSDEDDEDCGDEYHGSDGYDEDDDDNGSEGEVGWEDEEGSDGNLQKRIEDFIAKVNDRWREEKLRDKIGPG</sequence>
<organism evidence="1 2">
    <name type="scientific">Melia azedarach</name>
    <name type="common">Chinaberry tree</name>
    <dbReference type="NCBI Taxonomy" id="155640"/>
    <lineage>
        <taxon>Eukaryota</taxon>
        <taxon>Viridiplantae</taxon>
        <taxon>Streptophyta</taxon>
        <taxon>Embryophyta</taxon>
        <taxon>Tracheophyta</taxon>
        <taxon>Spermatophyta</taxon>
        <taxon>Magnoliopsida</taxon>
        <taxon>eudicotyledons</taxon>
        <taxon>Gunneridae</taxon>
        <taxon>Pentapetalae</taxon>
        <taxon>rosids</taxon>
        <taxon>malvids</taxon>
        <taxon>Sapindales</taxon>
        <taxon>Meliaceae</taxon>
        <taxon>Melia</taxon>
    </lineage>
</organism>
<gene>
    <name evidence="1" type="ORF">OWV82_015049</name>
</gene>
<protein>
    <submittedName>
        <fullName evidence="1">Uncharacterized protein</fullName>
    </submittedName>
</protein>
<accession>A0ACC1XPN8</accession>
<dbReference type="Proteomes" id="UP001164539">
    <property type="component" value="Chromosome 8"/>
</dbReference>
<evidence type="ECO:0000313" key="2">
    <source>
        <dbReference type="Proteomes" id="UP001164539"/>
    </source>
</evidence>
<keyword evidence="2" id="KW-1185">Reference proteome</keyword>
<comment type="caution">
    <text evidence="1">The sequence shown here is derived from an EMBL/GenBank/DDBJ whole genome shotgun (WGS) entry which is preliminary data.</text>
</comment>